<gene>
    <name evidence="2" type="ORF">PDIGIT_LOCUS7378</name>
</gene>
<keyword evidence="3" id="KW-1185">Reference proteome</keyword>
<comment type="caution">
    <text evidence="2">The sequence shown here is derived from an EMBL/GenBank/DDBJ whole genome shotgun (WGS) entry which is preliminary data.</text>
</comment>
<dbReference type="OrthoDB" id="4367377at2759"/>
<sequence length="73" mass="8204">MASNNALNIQSCTVQDDDVFRPVVASSCRGSFDFTLLFEQAIFSCSPLALFLLIVPLRIIWLYGRPIVTSQRH</sequence>
<keyword evidence="1" id="KW-0812">Transmembrane</keyword>
<accession>A0A9W4UDQ7</accession>
<organism evidence="2 3">
    <name type="scientific">Periconia digitata</name>
    <dbReference type="NCBI Taxonomy" id="1303443"/>
    <lineage>
        <taxon>Eukaryota</taxon>
        <taxon>Fungi</taxon>
        <taxon>Dikarya</taxon>
        <taxon>Ascomycota</taxon>
        <taxon>Pezizomycotina</taxon>
        <taxon>Dothideomycetes</taxon>
        <taxon>Pleosporomycetidae</taxon>
        <taxon>Pleosporales</taxon>
        <taxon>Massarineae</taxon>
        <taxon>Periconiaceae</taxon>
        <taxon>Periconia</taxon>
    </lineage>
</organism>
<name>A0A9W4UDQ7_9PLEO</name>
<reference evidence="2" key="1">
    <citation type="submission" date="2023-01" db="EMBL/GenBank/DDBJ databases">
        <authorList>
            <person name="Van Ghelder C."/>
            <person name="Rancurel C."/>
        </authorList>
    </citation>
    <scope>NUCLEOTIDE SEQUENCE</scope>
    <source>
        <strain evidence="2">CNCM I-4278</strain>
    </source>
</reference>
<dbReference type="AlphaFoldDB" id="A0A9W4UDQ7"/>
<keyword evidence="1" id="KW-0472">Membrane</keyword>
<protein>
    <submittedName>
        <fullName evidence="2">Uncharacterized protein</fullName>
    </submittedName>
</protein>
<evidence type="ECO:0000313" key="2">
    <source>
        <dbReference type="EMBL" id="CAI6334321.1"/>
    </source>
</evidence>
<evidence type="ECO:0000256" key="1">
    <source>
        <dbReference type="SAM" id="Phobius"/>
    </source>
</evidence>
<keyword evidence="1" id="KW-1133">Transmembrane helix</keyword>
<feature type="transmembrane region" description="Helical" evidence="1">
    <location>
        <begin position="41"/>
        <end position="63"/>
    </location>
</feature>
<evidence type="ECO:0000313" key="3">
    <source>
        <dbReference type="Proteomes" id="UP001152607"/>
    </source>
</evidence>
<dbReference type="EMBL" id="CAOQHR010000005">
    <property type="protein sequence ID" value="CAI6334321.1"/>
    <property type="molecule type" value="Genomic_DNA"/>
</dbReference>
<proteinExistence type="predicted"/>
<dbReference type="Proteomes" id="UP001152607">
    <property type="component" value="Unassembled WGS sequence"/>
</dbReference>